<dbReference type="InterPro" id="IPR014729">
    <property type="entry name" value="Rossmann-like_a/b/a_fold"/>
</dbReference>
<evidence type="ECO:0000313" key="4">
    <source>
        <dbReference type="Proteomes" id="UP000244173"/>
    </source>
</evidence>
<dbReference type="OrthoDB" id="9782395at2"/>
<dbReference type="InterPro" id="IPR003848">
    <property type="entry name" value="DUF218"/>
</dbReference>
<evidence type="ECO:0000256" key="1">
    <source>
        <dbReference type="SAM" id="Phobius"/>
    </source>
</evidence>
<dbReference type="PANTHER" id="PTHR30336">
    <property type="entry name" value="INNER MEMBRANE PROTEIN, PROBABLE PERMEASE"/>
    <property type="match status" value="1"/>
</dbReference>
<protein>
    <submittedName>
        <fullName evidence="3">YdcF family protein</fullName>
    </submittedName>
</protein>
<dbReference type="Gene3D" id="3.40.50.620">
    <property type="entry name" value="HUPs"/>
    <property type="match status" value="1"/>
</dbReference>
<dbReference type="EMBL" id="CP028519">
    <property type="protein sequence ID" value="AVY96175.1"/>
    <property type="molecule type" value="Genomic_DNA"/>
</dbReference>
<keyword evidence="1" id="KW-0812">Transmembrane</keyword>
<dbReference type="RefSeq" id="WP_051528958.1">
    <property type="nucleotide sequence ID" value="NZ_CP028519.1"/>
</dbReference>
<keyword evidence="1" id="KW-0472">Membrane</keyword>
<dbReference type="CDD" id="cd06259">
    <property type="entry name" value="YdcF-like"/>
    <property type="match status" value="1"/>
</dbReference>
<dbReference type="InterPro" id="IPR051599">
    <property type="entry name" value="Cell_Envelope_Assoc"/>
</dbReference>
<gene>
    <name evidence="3" type="ORF">DAI18_18370</name>
</gene>
<feature type="domain" description="DUF218" evidence="2">
    <location>
        <begin position="47"/>
        <end position="190"/>
    </location>
</feature>
<keyword evidence="1" id="KW-1133">Transmembrane helix</keyword>
<keyword evidence="4" id="KW-1185">Reference proteome</keyword>
<dbReference type="AlphaFoldDB" id="A0A2S0PFQ4"/>
<accession>A0A2S0PFQ4</accession>
<evidence type="ECO:0000313" key="3">
    <source>
        <dbReference type="EMBL" id="AVY96175.1"/>
    </source>
</evidence>
<dbReference type="GO" id="GO:0005886">
    <property type="term" value="C:plasma membrane"/>
    <property type="evidence" value="ECO:0007669"/>
    <property type="project" value="TreeGrafter"/>
</dbReference>
<dbReference type="KEGG" id="maer:DAI18_18370"/>
<proteinExistence type="predicted"/>
<sequence>MAVGCLGTVRRFFYGLLTAVLLLLAYGGYTAWQIYDYGRQSSTRPADAALVLGAAAWGERPSPVFRERINHAVKLYRDGRVRALIFTGGTPVDGYPTEAAVGRRYAIQHGVPAEAILTENDSRTTYGNLVNAAALAEHAGLTSFLIVSDPLHMHRAMMMARDLGLEAYPSPTPSSRYQGLEMQARFLWKETYNALVYRAFRSLS</sequence>
<organism evidence="3 4">
    <name type="scientific">Microvirgula aerodenitrificans</name>
    <dbReference type="NCBI Taxonomy" id="57480"/>
    <lineage>
        <taxon>Bacteria</taxon>
        <taxon>Pseudomonadati</taxon>
        <taxon>Pseudomonadota</taxon>
        <taxon>Betaproteobacteria</taxon>
        <taxon>Neisseriales</taxon>
        <taxon>Aquaspirillaceae</taxon>
        <taxon>Microvirgula</taxon>
    </lineage>
</organism>
<name>A0A2S0PFQ4_9NEIS</name>
<reference evidence="3 4" key="1">
    <citation type="submission" date="2018-04" db="EMBL/GenBank/DDBJ databases">
        <title>Denitrifier Microvirgula.</title>
        <authorList>
            <person name="Anderson E."/>
            <person name="Jang J."/>
            <person name="Ishii S."/>
        </authorList>
    </citation>
    <scope>NUCLEOTIDE SEQUENCE [LARGE SCALE GENOMIC DNA]</scope>
    <source>
        <strain evidence="3 4">BE2.4</strain>
    </source>
</reference>
<dbReference type="Pfam" id="PF02698">
    <property type="entry name" value="DUF218"/>
    <property type="match status" value="1"/>
</dbReference>
<evidence type="ECO:0000259" key="2">
    <source>
        <dbReference type="Pfam" id="PF02698"/>
    </source>
</evidence>
<dbReference type="PANTHER" id="PTHR30336:SF20">
    <property type="entry name" value="DUF218 DOMAIN-CONTAINING PROTEIN"/>
    <property type="match status" value="1"/>
</dbReference>
<dbReference type="STRING" id="1122240.GCA_000620105_02781"/>
<feature type="transmembrane region" description="Helical" evidence="1">
    <location>
        <begin position="12"/>
        <end position="32"/>
    </location>
</feature>
<dbReference type="Proteomes" id="UP000244173">
    <property type="component" value="Chromosome"/>
</dbReference>